<proteinExistence type="predicted"/>
<dbReference type="PANTHER" id="PTHR40465">
    <property type="entry name" value="CHROMOSOME 1, WHOLE GENOME SHOTGUN SEQUENCE"/>
    <property type="match status" value="1"/>
</dbReference>
<dbReference type="Pfam" id="PF20152">
    <property type="entry name" value="DUF6534"/>
    <property type="match status" value="1"/>
</dbReference>
<evidence type="ECO:0000313" key="4">
    <source>
        <dbReference type="Proteomes" id="UP000807353"/>
    </source>
</evidence>
<accession>A0A9P5Y0Y4</accession>
<evidence type="ECO:0000256" key="1">
    <source>
        <dbReference type="SAM" id="Phobius"/>
    </source>
</evidence>
<evidence type="ECO:0000313" key="3">
    <source>
        <dbReference type="EMBL" id="KAF9460669.1"/>
    </source>
</evidence>
<feature type="domain" description="DUF6534" evidence="2">
    <location>
        <begin position="173"/>
        <end position="259"/>
    </location>
</feature>
<feature type="transmembrane region" description="Helical" evidence="1">
    <location>
        <begin position="164"/>
        <end position="186"/>
    </location>
</feature>
<keyword evidence="1" id="KW-1133">Transmembrane helix</keyword>
<dbReference type="EMBL" id="MU150295">
    <property type="protein sequence ID" value="KAF9460669.1"/>
    <property type="molecule type" value="Genomic_DNA"/>
</dbReference>
<keyword evidence="1" id="KW-0472">Membrane</keyword>
<protein>
    <recommendedName>
        <fullName evidence="2">DUF6534 domain-containing protein</fullName>
    </recommendedName>
</protein>
<dbReference type="PANTHER" id="PTHR40465:SF1">
    <property type="entry name" value="DUF6534 DOMAIN-CONTAINING PROTEIN"/>
    <property type="match status" value="1"/>
</dbReference>
<organism evidence="3 4">
    <name type="scientific">Collybia nuda</name>
    <dbReference type="NCBI Taxonomy" id="64659"/>
    <lineage>
        <taxon>Eukaryota</taxon>
        <taxon>Fungi</taxon>
        <taxon>Dikarya</taxon>
        <taxon>Basidiomycota</taxon>
        <taxon>Agaricomycotina</taxon>
        <taxon>Agaricomycetes</taxon>
        <taxon>Agaricomycetidae</taxon>
        <taxon>Agaricales</taxon>
        <taxon>Tricholomatineae</taxon>
        <taxon>Clitocybaceae</taxon>
        <taxon>Collybia</taxon>
    </lineage>
</organism>
<feature type="transmembrane region" description="Helical" evidence="1">
    <location>
        <begin position="123"/>
        <end position="144"/>
    </location>
</feature>
<gene>
    <name evidence="3" type="ORF">BDZ94DRAFT_1311320</name>
</gene>
<keyword evidence="4" id="KW-1185">Reference proteome</keyword>
<feature type="transmembrane region" description="Helical" evidence="1">
    <location>
        <begin position="207"/>
        <end position="229"/>
    </location>
</feature>
<dbReference type="AlphaFoldDB" id="A0A9P5Y0Y4"/>
<keyword evidence="1" id="KW-0812">Transmembrane</keyword>
<dbReference type="InterPro" id="IPR045339">
    <property type="entry name" value="DUF6534"/>
</dbReference>
<feature type="transmembrane region" description="Helical" evidence="1">
    <location>
        <begin position="20"/>
        <end position="40"/>
    </location>
</feature>
<name>A0A9P5Y0Y4_9AGAR</name>
<sequence>MTPMVVNPTQVANVAGPLLVGYVLNWGLYGALSVQIYIYYLAFPKDRLAHKILVYGVFILETLQAVLIAHDVFASFVDGFSDFKVLTDMHLSWFAIPVLSGIVAFCAQLFYAFRITILSKSKVIGSIISLLAFIQLAGALISGIEGSGAGGLLNLTSRLDHIGHGLFDITSGVCDIVIAICMTLYLSRMDSGSVKSTHAAVSKIIRLVIGTGSLTAAVAIIDISLYYSGTQKHKAWFLTPAIILGRLYSNSMMVILNNRVEIVGGRGQSAPSTSDIALSNPSLATFRASEPNEAPADLETWDSHGTFHKAKYWEQQAVSAPKTLITKPVFVS</sequence>
<feature type="transmembrane region" description="Helical" evidence="1">
    <location>
        <begin position="235"/>
        <end position="256"/>
    </location>
</feature>
<feature type="transmembrane region" description="Helical" evidence="1">
    <location>
        <begin position="52"/>
        <end position="70"/>
    </location>
</feature>
<dbReference type="OrthoDB" id="2536347at2759"/>
<feature type="transmembrane region" description="Helical" evidence="1">
    <location>
        <begin position="90"/>
        <end position="111"/>
    </location>
</feature>
<comment type="caution">
    <text evidence="3">The sequence shown here is derived from an EMBL/GenBank/DDBJ whole genome shotgun (WGS) entry which is preliminary data.</text>
</comment>
<reference evidence="3" key="1">
    <citation type="submission" date="2020-11" db="EMBL/GenBank/DDBJ databases">
        <authorList>
            <consortium name="DOE Joint Genome Institute"/>
            <person name="Ahrendt S."/>
            <person name="Riley R."/>
            <person name="Andreopoulos W."/>
            <person name="Labutti K."/>
            <person name="Pangilinan J."/>
            <person name="Ruiz-Duenas F.J."/>
            <person name="Barrasa J.M."/>
            <person name="Sanchez-Garcia M."/>
            <person name="Camarero S."/>
            <person name="Miyauchi S."/>
            <person name="Serrano A."/>
            <person name="Linde D."/>
            <person name="Babiker R."/>
            <person name="Drula E."/>
            <person name="Ayuso-Fernandez I."/>
            <person name="Pacheco R."/>
            <person name="Padilla G."/>
            <person name="Ferreira P."/>
            <person name="Barriuso J."/>
            <person name="Kellner H."/>
            <person name="Castanera R."/>
            <person name="Alfaro M."/>
            <person name="Ramirez L."/>
            <person name="Pisabarro A.G."/>
            <person name="Kuo A."/>
            <person name="Tritt A."/>
            <person name="Lipzen A."/>
            <person name="He G."/>
            <person name="Yan M."/>
            <person name="Ng V."/>
            <person name="Cullen D."/>
            <person name="Martin F."/>
            <person name="Rosso M.-N."/>
            <person name="Henrissat B."/>
            <person name="Hibbett D."/>
            <person name="Martinez A.T."/>
            <person name="Grigoriev I.V."/>
        </authorList>
    </citation>
    <scope>NUCLEOTIDE SEQUENCE</scope>
    <source>
        <strain evidence="3">CBS 247.69</strain>
    </source>
</reference>
<evidence type="ECO:0000259" key="2">
    <source>
        <dbReference type="Pfam" id="PF20152"/>
    </source>
</evidence>
<dbReference type="Proteomes" id="UP000807353">
    <property type="component" value="Unassembled WGS sequence"/>
</dbReference>